<keyword evidence="5 11" id="KW-0732">Signal</keyword>
<keyword evidence="8 10" id="KW-0472">Membrane</keyword>
<feature type="compositionally biased region" description="Acidic residues" evidence="9">
    <location>
        <begin position="641"/>
        <end position="657"/>
    </location>
</feature>
<feature type="compositionally biased region" description="Basic residues" evidence="9">
    <location>
        <begin position="613"/>
        <end position="623"/>
    </location>
</feature>
<dbReference type="Pfam" id="PF13855">
    <property type="entry name" value="LRR_8"/>
    <property type="match status" value="3"/>
</dbReference>
<keyword evidence="2" id="KW-1003">Cell membrane</keyword>
<accession>A0ABD1CHT7</accession>
<evidence type="ECO:0000313" key="13">
    <source>
        <dbReference type="EMBL" id="KAL1375970.1"/>
    </source>
</evidence>
<dbReference type="InterPro" id="IPR003591">
    <property type="entry name" value="Leu-rich_rpt_typical-subtyp"/>
</dbReference>
<evidence type="ECO:0000256" key="7">
    <source>
        <dbReference type="ARBA" id="ARBA00022989"/>
    </source>
</evidence>
<dbReference type="PROSITE" id="PS51450">
    <property type="entry name" value="LRR"/>
    <property type="match status" value="3"/>
</dbReference>
<comment type="subcellular location">
    <subcellularLocation>
        <location evidence="1">Cell membrane</location>
    </subcellularLocation>
</comment>
<sequence>MTPLAMYACLLAVLSLLAAPSSQALLANCPLGCSCDDDTLEVICGEGGLDVLPIVLNPSLQRLVIKNNKIKTIDSSMQFYAELRFLDLSYNHLFNMPPRTFAYQKKLTELHLNHNKVGSISNKTFLGLDSLTILNLRGNFLDELSDGVFGGLKKLEELNLGQNRIGKIDGKAFEGLVNLKVLYLDDNTLSAVPSAAFGTLASLAELYLGINSFSGVPKDAFVSLSKLSRLDLKGAALSNVTGESFNGLEGLRTLDLSDNRLSRIPTAELVGMNRLEELALGQNDFDSIPMGAFAGMGNLRKIDISGSLKLARIESGAFSANANLEEIVIASNKALAEIQEGALSGLPHLRKLVLKDNALTTLSDGLFSWNELVELDLSENPIICDCRILWLRTILVAKSNSSQQQIPVICASPDRLREQALQALSPELLGCSHADPRQQAIICALLVAAAAIITTLALVIYKCRRRIREVVKGGWGNSAIGRKEREYQKTFSEEDYMGRHPGHHPCGPNGLGVHTTTLNNYQINNHHHHSHGIRHIPLNQEHLTQPGMKLFPNYTPPIPPHNDSSPAANHHYHQITYQQHTQTLAPLRLNQDHFSNKTNTLGGAAAPNGRPKYQTHHHHHIQSHHPAAEFQHPDSDPDQHPEEEEEEVLGDDHEEDSGSGASVPTVSPTPPELPIRNGLTSEAAAYAVNTLNHINNNTLGGTGVTVGTVGAGRKTMRHYH</sequence>
<evidence type="ECO:0000256" key="4">
    <source>
        <dbReference type="ARBA" id="ARBA00022692"/>
    </source>
</evidence>
<keyword evidence="14" id="KW-1185">Reference proteome</keyword>
<evidence type="ECO:0000256" key="9">
    <source>
        <dbReference type="SAM" id="MobiDB-lite"/>
    </source>
</evidence>
<dbReference type="SMART" id="SM00082">
    <property type="entry name" value="LRRCT"/>
    <property type="match status" value="1"/>
</dbReference>
<dbReference type="SUPFAM" id="SSF52058">
    <property type="entry name" value="L domain-like"/>
    <property type="match status" value="1"/>
</dbReference>
<evidence type="ECO:0000259" key="12">
    <source>
        <dbReference type="SMART" id="SM00082"/>
    </source>
</evidence>
<dbReference type="Gene3D" id="3.80.10.10">
    <property type="entry name" value="Ribonuclease Inhibitor"/>
    <property type="match status" value="2"/>
</dbReference>
<keyword evidence="4 10" id="KW-0812">Transmembrane</keyword>
<name>A0ABD1CHT7_CULPP</name>
<dbReference type="InterPro" id="IPR050541">
    <property type="entry name" value="LRR_TM_domain-containing"/>
</dbReference>
<feature type="region of interest" description="Disordered" evidence="9">
    <location>
        <begin position="593"/>
        <end position="676"/>
    </location>
</feature>
<dbReference type="PANTHER" id="PTHR24369">
    <property type="entry name" value="ANTIGEN BSP, PUTATIVE-RELATED"/>
    <property type="match status" value="1"/>
</dbReference>
<feature type="region of interest" description="Disordered" evidence="9">
    <location>
        <begin position="699"/>
        <end position="720"/>
    </location>
</feature>
<dbReference type="GO" id="GO:0005886">
    <property type="term" value="C:plasma membrane"/>
    <property type="evidence" value="ECO:0007669"/>
    <property type="project" value="UniProtKB-SubCell"/>
</dbReference>
<dbReference type="EMBL" id="JBEHCU010012036">
    <property type="protein sequence ID" value="KAL1375970.1"/>
    <property type="molecule type" value="Genomic_DNA"/>
</dbReference>
<evidence type="ECO:0000256" key="11">
    <source>
        <dbReference type="SAM" id="SignalP"/>
    </source>
</evidence>
<dbReference type="SMART" id="SM00369">
    <property type="entry name" value="LRR_TYP"/>
    <property type="match status" value="10"/>
</dbReference>
<dbReference type="InterPro" id="IPR032675">
    <property type="entry name" value="LRR_dom_sf"/>
</dbReference>
<dbReference type="SMART" id="SM00365">
    <property type="entry name" value="LRR_SD22"/>
    <property type="match status" value="3"/>
</dbReference>
<evidence type="ECO:0000256" key="1">
    <source>
        <dbReference type="ARBA" id="ARBA00004236"/>
    </source>
</evidence>
<evidence type="ECO:0000256" key="8">
    <source>
        <dbReference type="ARBA" id="ARBA00023136"/>
    </source>
</evidence>
<organism evidence="13 14">
    <name type="scientific">Culex pipiens pipiens</name>
    <name type="common">Northern house mosquito</name>
    <dbReference type="NCBI Taxonomy" id="38569"/>
    <lineage>
        <taxon>Eukaryota</taxon>
        <taxon>Metazoa</taxon>
        <taxon>Ecdysozoa</taxon>
        <taxon>Arthropoda</taxon>
        <taxon>Hexapoda</taxon>
        <taxon>Insecta</taxon>
        <taxon>Pterygota</taxon>
        <taxon>Neoptera</taxon>
        <taxon>Endopterygota</taxon>
        <taxon>Diptera</taxon>
        <taxon>Nematocera</taxon>
        <taxon>Culicoidea</taxon>
        <taxon>Culicidae</taxon>
        <taxon>Culicinae</taxon>
        <taxon>Culicini</taxon>
        <taxon>Culex</taxon>
        <taxon>Culex</taxon>
    </lineage>
</organism>
<evidence type="ECO:0000256" key="6">
    <source>
        <dbReference type="ARBA" id="ARBA00022737"/>
    </source>
</evidence>
<evidence type="ECO:0000256" key="10">
    <source>
        <dbReference type="SAM" id="Phobius"/>
    </source>
</evidence>
<evidence type="ECO:0000256" key="2">
    <source>
        <dbReference type="ARBA" id="ARBA00022475"/>
    </source>
</evidence>
<dbReference type="AlphaFoldDB" id="A0ABD1CHT7"/>
<evidence type="ECO:0000256" key="5">
    <source>
        <dbReference type="ARBA" id="ARBA00022729"/>
    </source>
</evidence>
<evidence type="ECO:0000313" key="14">
    <source>
        <dbReference type="Proteomes" id="UP001562425"/>
    </source>
</evidence>
<dbReference type="FunFam" id="3.80.10.10:FF:001438">
    <property type="entry name" value="Uncharacterized protein"/>
    <property type="match status" value="1"/>
</dbReference>
<gene>
    <name evidence="13" type="ORF">pipiens_001586</name>
</gene>
<dbReference type="InterPro" id="IPR000483">
    <property type="entry name" value="Cys-rich_flank_reg_C"/>
</dbReference>
<keyword evidence="7 10" id="KW-1133">Transmembrane helix</keyword>
<protein>
    <recommendedName>
        <fullName evidence="12">LRRCT domain-containing protein</fullName>
    </recommendedName>
</protein>
<dbReference type="InterPro" id="IPR001611">
    <property type="entry name" value="Leu-rich_rpt"/>
</dbReference>
<keyword evidence="6" id="KW-0677">Repeat</keyword>
<feature type="domain" description="LRRCT" evidence="12">
    <location>
        <begin position="380"/>
        <end position="432"/>
    </location>
</feature>
<comment type="caution">
    <text evidence="13">The sequence shown here is derived from an EMBL/GenBank/DDBJ whole genome shotgun (WGS) entry which is preliminary data.</text>
</comment>
<dbReference type="Proteomes" id="UP001562425">
    <property type="component" value="Unassembled WGS sequence"/>
</dbReference>
<feature type="chain" id="PRO_5044894148" description="LRRCT domain-containing protein" evidence="11">
    <location>
        <begin position="25"/>
        <end position="720"/>
    </location>
</feature>
<feature type="signal peptide" evidence="11">
    <location>
        <begin position="1"/>
        <end position="24"/>
    </location>
</feature>
<feature type="transmembrane region" description="Helical" evidence="10">
    <location>
        <begin position="439"/>
        <end position="461"/>
    </location>
</feature>
<proteinExistence type="predicted"/>
<reference evidence="13 14" key="1">
    <citation type="submission" date="2024-05" db="EMBL/GenBank/DDBJ databases">
        <title>Culex pipiens pipiens assembly and annotation.</title>
        <authorList>
            <person name="Alout H."/>
            <person name="Durand T."/>
        </authorList>
    </citation>
    <scope>NUCLEOTIDE SEQUENCE [LARGE SCALE GENOMIC DNA]</scope>
    <source>
        <strain evidence="13">HA-2024</strain>
        <tissue evidence="13">Whole body</tissue>
    </source>
</reference>
<feature type="compositionally biased region" description="Basic and acidic residues" evidence="9">
    <location>
        <begin position="631"/>
        <end position="640"/>
    </location>
</feature>
<keyword evidence="3" id="KW-0433">Leucine-rich repeat</keyword>
<dbReference type="FunFam" id="3.80.10.10:FF:000611">
    <property type="entry name" value="Capricious, isoform E"/>
    <property type="match status" value="1"/>
</dbReference>
<dbReference type="PANTHER" id="PTHR24369:SF211">
    <property type="entry name" value="LEUCINE-RICH REPEAT-CONTAINING PROTEIN 15-LIKE"/>
    <property type="match status" value="1"/>
</dbReference>
<evidence type="ECO:0000256" key="3">
    <source>
        <dbReference type="ARBA" id="ARBA00022614"/>
    </source>
</evidence>